<dbReference type="RefSeq" id="WP_057722363.1">
    <property type="nucleotide sequence ID" value="NZ_JYLM01000002.1"/>
</dbReference>
<keyword evidence="2" id="KW-1185">Reference proteome</keyword>
<gene>
    <name evidence="1" type="ORF">SAMN04490197_0773</name>
</gene>
<dbReference type="EMBL" id="LT629782">
    <property type="protein sequence ID" value="SDT91056.1"/>
    <property type="molecule type" value="Genomic_DNA"/>
</dbReference>
<organism evidence="1 2">
    <name type="scientific">Pseudomonas orientalis</name>
    <dbReference type="NCBI Taxonomy" id="76758"/>
    <lineage>
        <taxon>Bacteria</taxon>
        <taxon>Pseudomonadati</taxon>
        <taxon>Pseudomonadota</taxon>
        <taxon>Gammaproteobacteria</taxon>
        <taxon>Pseudomonadales</taxon>
        <taxon>Pseudomonadaceae</taxon>
        <taxon>Pseudomonas</taxon>
    </lineage>
</organism>
<evidence type="ECO:0000313" key="1">
    <source>
        <dbReference type="EMBL" id="SDT91056.1"/>
    </source>
</evidence>
<dbReference type="AlphaFoldDB" id="A0A8B3XST5"/>
<evidence type="ECO:0000313" key="2">
    <source>
        <dbReference type="Proteomes" id="UP000183653"/>
    </source>
</evidence>
<sequence length="171" mass="19031">MAPPHREGDSGPNPGAHLPLPLLIPEIQFPFAAPPLRCDSERLRTHALDWAQRYGLIGRRGAHRLSTTALLDLGVALCGGAPAHRAEILVCWYLWALTLDDRIDDGPWAENGALERFITSVQALTESDGESGESNRFEDPMLAVLVDDLWPRTRCWADERWRACRVDLGLT</sequence>
<reference evidence="1 2" key="1">
    <citation type="submission" date="2016-10" db="EMBL/GenBank/DDBJ databases">
        <authorList>
            <person name="Varghese N."/>
            <person name="Submissions S."/>
        </authorList>
    </citation>
    <scope>NUCLEOTIDE SEQUENCE [LARGE SCALE GENOMIC DNA]</scope>
    <source>
        <strain evidence="1 2">BS2775</strain>
    </source>
</reference>
<proteinExistence type="predicted"/>
<dbReference type="Gene3D" id="1.10.600.10">
    <property type="entry name" value="Farnesyl Diphosphate Synthase"/>
    <property type="match status" value="1"/>
</dbReference>
<dbReference type="SUPFAM" id="SSF48576">
    <property type="entry name" value="Terpenoid synthases"/>
    <property type="match status" value="1"/>
</dbReference>
<accession>A0A8B3XST5</accession>
<protein>
    <submittedName>
        <fullName evidence="1">Pulcherriminic acid synthase</fullName>
    </submittedName>
</protein>
<dbReference type="InterPro" id="IPR008949">
    <property type="entry name" value="Isoprenoid_synthase_dom_sf"/>
</dbReference>
<name>A0A8B3XST5_9PSED</name>
<dbReference type="Proteomes" id="UP000183653">
    <property type="component" value="Chromosome I"/>
</dbReference>